<gene>
    <name evidence="1" type="ORF">QAD02_007250</name>
</gene>
<dbReference type="Proteomes" id="UP001239111">
    <property type="component" value="Chromosome 4"/>
</dbReference>
<keyword evidence="2" id="KW-1185">Reference proteome</keyword>
<name>A0ACC2N363_9HYME</name>
<protein>
    <submittedName>
        <fullName evidence="1">Uncharacterized protein</fullName>
    </submittedName>
</protein>
<accession>A0ACC2N363</accession>
<sequence>MKCVFEIPVRCTTATKTKASSTTSNEPDSNTTDNKSKAVGDSIKSSQKVSMVYLSLRNAHLLRKLGPVVSREESEKPVSQAPSGCTTPKSLKKCGLNWTKFLTHEFSYLIAAQ</sequence>
<evidence type="ECO:0000313" key="1">
    <source>
        <dbReference type="EMBL" id="KAJ8665588.1"/>
    </source>
</evidence>
<organism evidence="1 2">
    <name type="scientific">Eretmocerus hayati</name>
    <dbReference type="NCBI Taxonomy" id="131215"/>
    <lineage>
        <taxon>Eukaryota</taxon>
        <taxon>Metazoa</taxon>
        <taxon>Ecdysozoa</taxon>
        <taxon>Arthropoda</taxon>
        <taxon>Hexapoda</taxon>
        <taxon>Insecta</taxon>
        <taxon>Pterygota</taxon>
        <taxon>Neoptera</taxon>
        <taxon>Endopterygota</taxon>
        <taxon>Hymenoptera</taxon>
        <taxon>Apocrita</taxon>
        <taxon>Proctotrupomorpha</taxon>
        <taxon>Chalcidoidea</taxon>
        <taxon>Aphelinidae</taxon>
        <taxon>Aphelininae</taxon>
        <taxon>Eretmocerus</taxon>
    </lineage>
</organism>
<reference evidence="1" key="1">
    <citation type="submission" date="2023-04" db="EMBL/GenBank/DDBJ databases">
        <title>A chromosome-level genome assembly of the parasitoid wasp Eretmocerus hayati.</title>
        <authorList>
            <person name="Zhong Y."/>
            <person name="Liu S."/>
            <person name="Liu Y."/>
        </authorList>
    </citation>
    <scope>NUCLEOTIDE SEQUENCE</scope>
    <source>
        <strain evidence="1">ZJU_SS_LIU_2023</strain>
    </source>
</reference>
<comment type="caution">
    <text evidence="1">The sequence shown here is derived from an EMBL/GenBank/DDBJ whole genome shotgun (WGS) entry which is preliminary data.</text>
</comment>
<proteinExistence type="predicted"/>
<evidence type="ECO:0000313" key="2">
    <source>
        <dbReference type="Proteomes" id="UP001239111"/>
    </source>
</evidence>
<dbReference type="EMBL" id="CM056744">
    <property type="protein sequence ID" value="KAJ8665588.1"/>
    <property type="molecule type" value="Genomic_DNA"/>
</dbReference>